<dbReference type="EMBL" id="RYFI01000016">
    <property type="protein sequence ID" value="RXF70977.1"/>
    <property type="molecule type" value="Genomic_DNA"/>
</dbReference>
<comment type="caution">
    <text evidence="3">The sequence shown here is derived from an EMBL/GenBank/DDBJ whole genome shotgun (WGS) entry which is preliminary data.</text>
</comment>
<keyword evidence="1" id="KW-0560">Oxidoreductase</keyword>
<sequence length="167" mass="17569">MSAAAPITSTDLRAFAGHFATGVAVVTSRSPEGDLAGVTINAVTSLSLDPPLFLICLDHKSNTLGTLLASGHFCLHFLSKGQTEVSKIFASKREDKFTEASYRIGETGSPVLDGVLAAAECRLAEICPGGDHTIIIGQVDKVHIHGGEPLLYHRGAYAALEQERLAA</sequence>
<dbReference type="PANTHER" id="PTHR30466">
    <property type="entry name" value="FLAVIN REDUCTASE"/>
    <property type="match status" value="1"/>
</dbReference>
<dbReference type="GO" id="GO:0042602">
    <property type="term" value="F:riboflavin reductase (NADPH) activity"/>
    <property type="evidence" value="ECO:0007669"/>
    <property type="project" value="TreeGrafter"/>
</dbReference>
<reference evidence="3 4" key="1">
    <citation type="submission" date="2018-12" db="EMBL/GenBank/DDBJ databases">
        <title>bacterium Hansschlegelia zhihuaiae S113.</title>
        <authorList>
            <person name="He J."/>
        </authorList>
    </citation>
    <scope>NUCLEOTIDE SEQUENCE [LARGE SCALE GENOMIC DNA]</scope>
    <source>
        <strain evidence="3 4">S 113</strain>
    </source>
</reference>
<dbReference type="InterPro" id="IPR012349">
    <property type="entry name" value="Split_barrel_FMN-bd"/>
</dbReference>
<dbReference type="SUPFAM" id="SSF50475">
    <property type="entry name" value="FMN-binding split barrel"/>
    <property type="match status" value="1"/>
</dbReference>
<dbReference type="SMART" id="SM00903">
    <property type="entry name" value="Flavin_Reduct"/>
    <property type="match status" value="1"/>
</dbReference>
<feature type="domain" description="Flavin reductase like" evidence="2">
    <location>
        <begin position="16"/>
        <end position="159"/>
    </location>
</feature>
<dbReference type="Gene3D" id="2.30.110.10">
    <property type="entry name" value="Electron Transport, Fmn-binding Protein, Chain A"/>
    <property type="match status" value="1"/>
</dbReference>
<dbReference type="Pfam" id="PF01613">
    <property type="entry name" value="Flavin_Reduct"/>
    <property type="match status" value="1"/>
</dbReference>
<keyword evidence="4" id="KW-1185">Reference proteome</keyword>
<name>A0A4Q0MCA9_9HYPH</name>
<dbReference type="Proteomes" id="UP000289708">
    <property type="component" value="Unassembled WGS sequence"/>
</dbReference>
<dbReference type="InterPro" id="IPR002563">
    <property type="entry name" value="Flavin_Rdtase-like_dom"/>
</dbReference>
<protein>
    <submittedName>
        <fullName evidence="3">Flavin reductase</fullName>
    </submittedName>
</protein>
<evidence type="ECO:0000259" key="2">
    <source>
        <dbReference type="SMART" id="SM00903"/>
    </source>
</evidence>
<dbReference type="OrthoDB" id="9792858at2"/>
<organism evidence="3 4">
    <name type="scientific">Hansschlegelia zhihuaiae</name>
    <dbReference type="NCBI Taxonomy" id="405005"/>
    <lineage>
        <taxon>Bacteria</taxon>
        <taxon>Pseudomonadati</taxon>
        <taxon>Pseudomonadota</taxon>
        <taxon>Alphaproteobacteria</taxon>
        <taxon>Hyphomicrobiales</taxon>
        <taxon>Methylopilaceae</taxon>
        <taxon>Hansschlegelia</taxon>
    </lineage>
</organism>
<dbReference type="GO" id="GO:0010181">
    <property type="term" value="F:FMN binding"/>
    <property type="evidence" value="ECO:0007669"/>
    <property type="project" value="InterPro"/>
</dbReference>
<dbReference type="InterPro" id="IPR050268">
    <property type="entry name" value="NADH-dep_flavin_reductase"/>
</dbReference>
<dbReference type="PANTHER" id="PTHR30466:SF1">
    <property type="entry name" value="FMN REDUCTASE (NADH) RUTF"/>
    <property type="match status" value="1"/>
</dbReference>
<evidence type="ECO:0000256" key="1">
    <source>
        <dbReference type="ARBA" id="ARBA00023002"/>
    </source>
</evidence>
<proteinExistence type="predicted"/>
<evidence type="ECO:0000313" key="3">
    <source>
        <dbReference type="EMBL" id="RXF70977.1"/>
    </source>
</evidence>
<accession>A0A4Q0MCA9</accession>
<dbReference type="RefSeq" id="WP_128778543.1">
    <property type="nucleotide sequence ID" value="NZ_RYFI01000016.1"/>
</dbReference>
<evidence type="ECO:0000313" key="4">
    <source>
        <dbReference type="Proteomes" id="UP000289708"/>
    </source>
</evidence>
<gene>
    <name evidence="3" type="ORF">EK403_16375</name>
</gene>
<dbReference type="AlphaFoldDB" id="A0A4Q0MCA9"/>